<organism evidence="2">
    <name type="scientific">uncultured Segetibacter sp</name>
    <dbReference type="NCBI Taxonomy" id="481133"/>
    <lineage>
        <taxon>Bacteria</taxon>
        <taxon>Pseudomonadati</taxon>
        <taxon>Bacteroidota</taxon>
        <taxon>Chitinophagia</taxon>
        <taxon>Chitinophagales</taxon>
        <taxon>Chitinophagaceae</taxon>
        <taxon>Segetibacter</taxon>
        <taxon>environmental samples</taxon>
    </lineage>
</organism>
<feature type="region of interest" description="Disordered" evidence="1">
    <location>
        <begin position="66"/>
        <end position="95"/>
    </location>
</feature>
<sequence length="119" mass="13184">MPALASAVRHKSPFIEGLKSGLSYLNLLRSKSSPGIQLEAKNSNHRRFRRVNDFDSDISTPEAAFSNANSAQKSHAMKLSTLGPQHSFRTSIGGGRRDDIYGDNIHLQYDIQQNSERLG</sequence>
<name>A0A6J4RK27_9BACT</name>
<protein>
    <submittedName>
        <fullName evidence="2">Uncharacterized protein</fullName>
    </submittedName>
</protein>
<evidence type="ECO:0000313" key="2">
    <source>
        <dbReference type="EMBL" id="CAA9471015.1"/>
    </source>
</evidence>
<dbReference type="AlphaFoldDB" id="A0A6J4RK27"/>
<reference evidence="2" key="1">
    <citation type="submission" date="2020-02" db="EMBL/GenBank/DDBJ databases">
        <authorList>
            <person name="Meier V. D."/>
        </authorList>
    </citation>
    <scope>NUCLEOTIDE SEQUENCE</scope>
    <source>
        <strain evidence="2">AVDCRST_MAG96</strain>
    </source>
</reference>
<accession>A0A6J4RK27</accession>
<proteinExistence type="predicted"/>
<gene>
    <name evidence="2" type="ORF">AVDCRST_MAG96-409</name>
</gene>
<evidence type="ECO:0000256" key="1">
    <source>
        <dbReference type="SAM" id="MobiDB-lite"/>
    </source>
</evidence>
<dbReference type="EMBL" id="CADCVN010000153">
    <property type="protein sequence ID" value="CAA9471015.1"/>
    <property type="molecule type" value="Genomic_DNA"/>
</dbReference>